<feature type="domain" description="HTH myb-type" evidence="7">
    <location>
        <begin position="339"/>
        <end position="396"/>
    </location>
</feature>
<dbReference type="InterPro" id="IPR017930">
    <property type="entry name" value="Myb_dom"/>
</dbReference>
<dbReference type="PANTHER" id="PTHR46621">
    <property type="entry name" value="SNRNA-ACTIVATING PROTEIN COMPLEX SUBUNIT 4"/>
    <property type="match status" value="1"/>
</dbReference>
<dbReference type="CDD" id="cd00167">
    <property type="entry name" value="SANT"/>
    <property type="match status" value="3"/>
</dbReference>
<dbReference type="InterPro" id="IPR001005">
    <property type="entry name" value="SANT/Myb"/>
</dbReference>
<reference evidence="8 9" key="1">
    <citation type="submission" date="2016-07" db="EMBL/GenBank/DDBJ databases">
        <title>Pervasive Adenine N6-methylation of Active Genes in Fungi.</title>
        <authorList>
            <consortium name="DOE Joint Genome Institute"/>
            <person name="Mondo S.J."/>
            <person name="Dannebaum R.O."/>
            <person name="Kuo R.C."/>
            <person name="Labutti K."/>
            <person name="Haridas S."/>
            <person name="Kuo A."/>
            <person name="Salamov A."/>
            <person name="Ahrendt S.R."/>
            <person name="Lipzen A."/>
            <person name="Sullivan W."/>
            <person name="Andreopoulos W.B."/>
            <person name="Clum A."/>
            <person name="Lindquist E."/>
            <person name="Daum C."/>
            <person name="Ramamoorthy G.K."/>
            <person name="Gryganskyi A."/>
            <person name="Culley D."/>
            <person name="Magnuson J.K."/>
            <person name="James T.Y."/>
            <person name="O'Malley M.A."/>
            <person name="Stajich J.E."/>
            <person name="Spatafora J.W."/>
            <person name="Visel A."/>
            <person name="Grigoriev I.V."/>
        </authorList>
    </citation>
    <scope>NUCLEOTIDE SEQUENCE [LARGE SCALE GENOMIC DNA]</scope>
    <source>
        <strain evidence="8 9">NRRL 3301</strain>
    </source>
</reference>
<evidence type="ECO:0000256" key="5">
    <source>
        <dbReference type="SAM" id="MobiDB-lite"/>
    </source>
</evidence>
<protein>
    <submittedName>
        <fullName evidence="8">Uncharacterized protein</fullName>
    </submittedName>
</protein>
<dbReference type="AlphaFoldDB" id="A0A1X2G6R0"/>
<dbReference type="Pfam" id="PF13921">
    <property type="entry name" value="Myb_DNA-bind_6"/>
    <property type="match status" value="1"/>
</dbReference>
<keyword evidence="9" id="KW-1185">Reference proteome</keyword>
<dbReference type="PANTHER" id="PTHR46621:SF1">
    <property type="entry name" value="SNRNA-ACTIVATING PROTEIN COMPLEX SUBUNIT 4"/>
    <property type="match status" value="1"/>
</dbReference>
<feature type="domain" description="HTH myb-type" evidence="7">
    <location>
        <begin position="503"/>
        <end position="551"/>
    </location>
</feature>
<feature type="domain" description="Myb-like" evidence="6">
    <location>
        <begin position="339"/>
        <end position="392"/>
    </location>
</feature>
<evidence type="ECO:0000313" key="9">
    <source>
        <dbReference type="Proteomes" id="UP000242146"/>
    </source>
</evidence>
<evidence type="ECO:0000313" key="8">
    <source>
        <dbReference type="EMBL" id="ORX46514.1"/>
    </source>
</evidence>
<accession>A0A1X2G6R0</accession>
<feature type="domain" description="HTH myb-type" evidence="7">
    <location>
        <begin position="398"/>
        <end position="442"/>
    </location>
</feature>
<evidence type="ECO:0000259" key="6">
    <source>
        <dbReference type="PROSITE" id="PS50090"/>
    </source>
</evidence>
<dbReference type="SMART" id="SM00717">
    <property type="entry name" value="SANT"/>
    <property type="match status" value="5"/>
</dbReference>
<dbReference type="Gene3D" id="1.10.10.60">
    <property type="entry name" value="Homeodomain-like"/>
    <property type="match status" value="4"/>
</dbReference>
<dbReference type="InterPro" id="IPR051575">
    <property type="entry name" value="Myb-like_DNA-bd"/>
</dbReference>
<proteinExistence type="predicted"/>
<dbReference type="GO" id="GO:0019185">
    <property type="term" value="C:snRNA-activating protein complex"/>
    <property type="evidence" value="ECO:0007669"/>
    <property type="project" value="TreeGrafter"/>
</dbReference>
<feature type="region of interest" description="Disordered" evidence="5">
    <location>
        <begin position="551"/>
        <end position="625"/>
    </location>
</feature>
<dbReference type="GO" id="GO:0042796">
    <property type="term" value="P:snRNA transcription by RNA polymerase III"/>
    <property type="evidence" value="ECO:0007669"/>
    <property type="project" value="TreeGrafter"/>
</dbReference>
<feature type="compositionally biased region" description="Basic and acidic residues" evidence="5">
    <location>
        <begin position="13"/>
        <end position="23"/>
    </location>
</feature>
<feature type="region of interest" description="Disordered" evidence="5">
    <location>
        <begin position="1"/>
        <end position="82"/>
    </location>
</feature>
<dbReference type="GO" id="GO:0042795">
    <property type="term" value="P:snRNA transcription by RNA polymerase II"/>
    <property type="evidence" value="ECO:0007669"/>
    <property type="project" value="TreeGrafter"/>
</dbReference>
<dbReference type="OrthoDB" id="2143914at2759"/>
<dbReference type="EMBL" id="MCGT01000037">
    <property type="protein sequence ID" value="ORX46514.1"/>
    <property type="molecule type" value="Genomic_DNA"/>
</dbReference>
<dbReference type="Pfam" id="PF00249">
    <property type="entry name" value="Myb_DNA-binding"/>
    <property type="match status" value="2"/>
</dbReference>
<dbReference type="SUPFAM" id="SSF46689">
    <property type="entry name" value="Homeodomain-like"/>
    <property type="match status" value="3"/>
</dbReference>
<dbReference type="PROSITE" id="PS50090">
    <property type="entry name" value="MYB_LIKE"/>
    <property type="match status" value="4"/>
</dbReference>
<feature type="compositionally biased region" description="Polar residues" evidence="5">
    <location>
        <begin position="73"/>
        <end position="82"/>
    </location>
</feature>
<dbReference type="PROSITE" id="PS51294">
    <property type="entry name" value="HTH_MYB"/>
    <property type="match status" value="4"/>
</dbReference>
<feature type="domain" description="HTH myb-type" evidence="7">
    <location>
        <begin position="445"/>
        <end position="500"/>
    </location>
</feature>
<feature type="domain" description="Myb-like" evidence="6">
    <location>
        <begin position="497"/>
        <end position="547"/>
    </location>
</feature>
<dbReference type="STRING" id="101127.A0A1X2G6R0"/>
<feature type="compositionally biased region" description="Basic residues" evidence="5">
    <location>
        <begin position="1"/>
        <end position="12"/>
    </location>
</feature>
<gene>
    <name evidence="8" type="ORF">DM01DRAFT_1339516</name>
</gene>
<keyword evidence="4" id="KW-0539">Nucleus</keyword>
<evidence type="ECO:0000256" key="2">
    <source>
        <dbReference type="ARBA" id="ARBA00023125"/>
    </source>
</evidence>
<feature type="domain" description="Myb-like" evidence="6">
    <location>
        <begin position="445"/>
        <end position="496"/>
    </location>
</feature>
<name>A0A1X2G6R0_9FUNG</name>
<keyword evidence="1" id="KW-0805">Transcription regulation</keyword>
<organism evidence="8 9">
    <name type="scientific">Hesseltinella vesiculosa</name>
    <dbReference type="NCBI Taxonomy" id="101127"/>
    <lineage>
        <taxon>Eukaryota</taxon>
        <taxon>Fungi</taxon>
        <taxon>Fungi incertae sedis</taxon>
        <taxon>Mucoromycota</taxon>
        <taxon>Mucoromycotina</taxon>
        <taxon>Mucoromycetes</taxon>
        <taxon>Mucorales</taxon>
        <taxon>Cunninghamellaceae</taxon>
        <taxon>Hesseltinella</taxon>
    </lineage>
</organism>
<feature type="domain" description="Myb-like" evidence="6">
    <location>
        <begin position="393"/>
        <end position="444"/>
    </location>
</feature>
<feature type="compositionally biased region" description="Basic residues" evidence="5">
    <location>
        <begin position="585"/>
        <end position="599"/>
    </location>
</feature>
<feature type="compositionally biased region" description="Low complexity" evidence="5">
    <location>
        <begin position="562"/>
        <end position="575"/>
    </location>
</feature>
<sequence>MSTRRSTRLQKKKAVESASKKDPPSVASRTGSNQPSTPFKRPTKKRSHNSHDQPGRPSKKKQPHTNAALAQAVSDNTSSSLRQAACATSKPSYESQSIATIATALSSPSVSTIHDKDQPMAYAALDGSSFAQPLLWPTDQLNDDDMVEALFNIANIDDMILDRFPTDRKAAKDALDINQQLQELVQQQIVLVDQRIAKNQQFMRDVRLLSIQEARAQRDKTDIHRAYDESYEVFADADGQIPDLEGYWEKNVLDTERSRSWHTRERELLFEGIHHEVQRNMAFEHISRQEPWRVWEVDKLPRTVWENYPVNRLDWGRVANHVKSRTSLECMIQWTTQDHPSINKLPWSKKETEKLVELVKKHGYHGQWEHIASELNTERTASQCFSHYQAEFNTRSARKKWTKEDDEALTKAVNVLGDRNWQEIATLVGGRSGQQCLHRWLKSINPAIRRSPWNKEEDDALRGAVAVYGIGHWTKVQRHIPGRTDMQCRERWVNVLDDNLKFGPFSEEENALLVKLVAEHGRKWSYLSQFIPGRTDNSLLRQWRVLERIESQAKEAAPPTPSSSSTSTSTSTVTPAPIPPSLKKAPTKRRKAAAKRKPPTKTAPAAPTVARSLRSRKGKQPATSI</sequence>
<keyword evidence="3" id="KW-0804">Transcription</keyword>
<keyword evidence="2" id="KW-0238">DNA-binding</keyword>
<evidence type="ECO:0000256" key="1">
    <source>
        <dbReference type="ARBA" id="ARBA00023015"/>
    </source>
</evidence>
<dbReference type="GO" id="GO:0000978">
    <property type="term" value="F:RNA polymerase II cis-regulatory region sequence-specific DNA binding"/>
    <property type="evidence" value="ECO:0007669"/>
    <property type="project" value="TreeGrafter"/>
</dbReference>
<comment type="caution">
    <text evidence="8">The sequence shown here is derived from an EMBL/GenBank/DDBJ whole genome shotgun (WGS) entry which is preliminary data.</text>
</comment>
<evidence type="ECO:0000256" key="4">
    <source>
        <dbReference type="ARBA" id="ARBA00023242"/>
    </source>
</evidence>
<dbReference type="GO" id="GO:0001006">
    <property type="term" value="F:RNA polymerase III type 3 promoter sequence-specific DNA binding"/>
    <property type="evidence" value="ECO:0007669"/>
    <property type="project" value="TreeGrafter"/>
</dbReference>
<feature type="compositionally biased region" description="Polar residues" evidence="5">
    <location>
        <begin position="27"/>
        <end position="37"/>
    </location>
</feature>
<evidence type="ECO:0000259" key="7">
    <source>
        <dbReference type="PROSITE" id="PS51294"/>
    </source>
</evidence>
<dbReference type="Proteomes" id="UP000242146">
    <property type="component" value="Unassembled WGS sequence"/>
</dbReference>
<evidence type="ECO:0000256" key="3">
    <source>
        <dbReference type="ARBA" id="ARBA00023163"/>
    </source>
</evidence>
<dbReference type="InterPro" id="IPR009057">
    <property type="entry name" value="Homeodomain-like_sf"/>
</dbReference>